<dbReference type="Proteomes" id="UP001203852">
    <property type="component" value="Unassembled WGS sequence"/>
</dbReference>
<dbReference type="EMBL" id="MU404352">
    <property type="protein sequence ID" value="KAI1614753.1"/>
    <property type="molecule type" value="Genomic_DNA"/>
</dbReference>
<evidence type="ECO:0000313" key="2">
    <source>
        <dbReference type="EMBL" id="KAI1614753.1"/>
    </source>
</evidence>
<comment type="caution">
    <text evidence="2">The sequence shown here is derived from an EMBL/GenBank/DDBJ whole genome shotgun (WGS) entry which is preliminary data.</text>
</comment>
<accession>A0AAN6IER8</accession>
<name>A0AAN6IER8_9EURO</name>
<evidence type="ECO:0000256" key="1">
    <source>
        <dbReference type="SAM" id="MobiDB-lite"/>
    </source>
</evidence>
<sequence>MPGEGRAQARAGNTTGSNGRGGESHGSRRQRPKCTYPSCGKFGHLESNCWKAHPELRPRQAWGRGRGRHGRGGFGQHGTTSAIEGPQAENEWTVEHTGNWSVTPPTPTFRLFDLPQEIQDRIYKHLYVEKYGASVYIVDNSNYARDYRQHGLQKYFVFRTTSYSVELACKKLRDDTHLLRKDAFNGHLHVDFHEDYGWQAMERLCSESFAWLQIRVTDLKMAGFSGRAISGRVFDASTWEQDLDLLKHFPEVTTIEIKYDITKYKYQADMDDIETDEWRRLQEPGADQAFLDGTRDNEFSYPASMLGIWDLRAYMKQKSHECAIYMSVHVQWMSDRYYRIYEEVSTFLAQFEQTADSKCSRSNS</sequence>
<organism evidence="2 3">
    <name type="scientific">Exophiala viscosa</name>
    <dbReference type="NCBI Taxonomy" id="2486360"/>
    <lineage>
        <taxon>Eukaryota</taxon>
        <taxon>Fungi</taxon>
        <taxon>Dikarya</taxon>
        <taxon>Ascomycota</taxon>
        <taxon>Pezizomycotina</taxon>
        <taxon>Eurotiomycetes</taxon>
        <taxon>Chaetothyriomycetidae</taxon>
        <taxon>Chaetothyriales</taxon>
        <taxon>Herpotrichiellaceae</taxon>
        <taxon>Exophiala</taxon>
    </lineage>
</organism>
<dbReference type="AlphaFoldDB" id="A0AAN6IER8"/>
<reference evidence="2" key="1">
    <citation type="journal article" date="2022" name="bioRxiv">
        <title>Deciphering the potential niche of two novel black yeast fungi from a biological soil crust based on their genomes, phenotypes, and melanin regulation.</title>
        <authorList>
            <consortium name="DOE Joint Genome Institute"/>
            <person name="Carr E.C."/>
            <person name="Barton Q."/>
            <person name="Grambo S."/>
            <person name="Sullivan M."/>
            <person name="Renfro C.M."/>
            <person name="Kuo A."/>
            <person name="Pangilinan J."/>
            <person name="Lipzen A."/>
            <person name="Keymanesh K."/>
            <person name="Savage E."/>
            <person name="Barry K."/>
            <person name="Grigoriev I.V."/>
            <person name="Riekhof W.R."/>
            <person name="Harris S.S."/>
        </authorList>
    </citation>
    <scope>NUCLEOTIDE SEQUENCE</scope>
    <source>
        <strain evidence="2">JF 03-4F</strain>
    </source>
</reference>
<gene>
    <name evidence="2" type="ORF">EDD36DRAFT_163833</name>
</gene>
<feature type="region of interest" description="Disordered" evidence="1">
    <location>
        <begin position="60"/>
        <end position="82"/>
    </location>
</feature>
<feature type="region of interest" description="Disordered" evidence="1">
    <location>
        <begin position="1"/>
        <end position="34"/>
    </location>
</feature>
<keyword evidence="3" id="KW-1185">Reference proteome</keyword>
<evidence type="ECO:0000313" key="3">
    <source>
        <dbReference type="Proteomes" id="UP001203852"/>
    </source>
</evidence>
<proteinExistence type="predicted"/>
<protein>
    <submittedName>
        <fullName evidence="2">Uncharacterized protein</fullName>
    </submittedName>
</protein>